<comment type="caution">
    <text evidence="1">The sequence shown here is derived from an EMBL/GenBank/DDBJ whole genome shotgun (WGS) entry which is preliminary data.</text>
</comment>
<dbReference type="Proteomes" id="UP000433575">
    <property type="component" value="Unassembled WGS sequence"/>
</dbReference>
<reference evidence="3 4" key="1">
    <citation type="journal article" date="2019" name="Nat. Med.">
        <title>A library of human gut bacterial isolates paired with longitudinal multiomics data enables mechanistic microbiome research.</title>
        <authorList>
            <person name="Poyet M."/>
            <person name="Groussin M."/>
            <person name="Gibbons S.M."/>
            <person name="Avila-Pacheco J."/>
            <person name="Jiang X."/>
            <person name="Kearney S.M."/>
            <person name="Perrotta A.R."/>
            <person name="Berdy B."/>
            <person name="Zhao S."/>
            <person name="Lieberman T.D."/>
            <person name="Swanson P.K."/>
            <person name="Smith M."/>
            <person name="Roesemann S."/>
            <person name="Alexander J.E."/>
            <person name="Rich S.A."/>
            <person name="Livny J."/>
            <person name="Vlamakis H."/>
            <person name="Clish C."/>
            <person name="Bullock K."/>
            <person name="Deik A."/>
            <person name="Scott J."/>
            <person name="Pierce K.A."/>
            <person name="Xavier R.J."/>
            <person name="Alm E.J."/>
        </authorList>
    </citation>
    <scope>NUCLEOTIDE SEQUENCE [LARGE SCALE GENOMIC DNA]</scope>
    <source>
        <strain evidence="1 3">BIOML-A4</strain>
        <strain evidence="2 4">BIOML-A5</strain>
    </source>
</reference>
<name>A0A6N7S5Z2_9FIRM</name>
<keyword evidence="4" id="KW-1185">Reference proteome</keyword>
<proteinExistence type="predicted"/>
<dbReference type="Proteomes" id="UP000480929">
    <property type="component" value="Unassembled WGS sequence"/>
</dbReference>
<gene>
    <name evidence="2" type="ORF">GKD88_07630</name>
    <name evidence="1" type="ORF">GKE08_08225</name>
</gene>
<evidence type="ECO:0000313" key="4">
    <source>
        <dbReference type="Proteomes" id="UP000480929"/>
    </source>
</evidence>
<dbReference type="EMBL" id="WKPJ01000009">
    <property type="protein sequence ID" value="MSA89311.1"/>
    <property type="molecule type" value="Genomic_DNA"/>
</dbReference>
<dbReference type="EMBL" id="WKPI01000010">
    <property type="protein sequence ID" value="MSC32989.1"/>
    <property type="molecule type" value="Genomic_DNA"/>
</dbReference>
<dbReference type="SUPFAM" id="SSF56112">
    <property type="entry name" value="Protein kinase-like (PK-like)"/>
    <property type="match status" value="1"/>
</dbReference>
<evidence type="ECO:0000313" key="2">
    <source>
        <dbReference type="EMBL" id="MSC32989.1"/>
    </source>
</evidence>
<protein>
    <recommendedName>
        <fullName evidence="5">Phosphotransferase</fullName>
    </recommendedName>
</protein>
<dbReference type="Gene3D" id="3.90.1200.10">
    <property type="match status" value="1"/>
</dbReference>
<evidence type="ECO:0008006" key="5">
    <source>
        <dbReference type="Google" id="ProtNLM"/>
    </source>
</evidence>
<dbReference type="RefSeq" id="WP_154238619.1">
    <property type="nucleotide sequence ID" value="NZ_CALJPI010000251.1"/>
</dbReference>
<dbReference type="OrthoDB" id="2569165at2"/>
<sequence length="214" mass="24223">MTEMHNTAEALQLHLPEMTIFDVMGHNEVTALPCFEMWVQEGRLDSWKEIVQKIQRQRIRREADLDLLWDSLPHFGCQGDLSLGNLGCTADGDLIIFDYNIAGEAVLVSDMITEGLLICRQYNAQDHASAEACFESFVRAYCALRPLSENERHAADILYSLTSAFWFTWIAYREDSLEKALERKDAAAVQKHLERIFTDLTSSSISSLLNCSAA</sequence>
<organism evidence="1 3">
    <name type="scientific">Holdemania massiliensis</name>
    <dbReference type="NCBI Taxonomy" id="1468449"/>
    <lineage>
        <taxon>Bacteria</taxon>
        <taxon>Bacillati</taxon>
        <taxon>Bacillota</taxon>
        <taxon>Erysipelotrichia</taxon>
        <taxon>Erysipelotrichales</taxon>
        <taxon>Erysipelotrichaceae</taxon>
        <taxon>Holdemania</taxon>
    </lineage>
</organism>
<evidence type="ECO:0000313" key="1">
    <source>
        <dbReference type="EMBL" id="MSA89311.1"/>
    </source>
</evidence>
<dbReference type="AlphaFoldDB" id="A0A6N7S5Z2"/>
<accession>A0A6N7S5Z2</accession>
<dbReference type="InterPro" id="IPR011009">
    <property type="entry name" value="Kinase-like_dom_sf"/>
</dbReference>
<evidence type="ECO:0000313" key="3">
    <source>
        <dbReference type="Proteomes" id="UP000433575"/>
    </source>
</evidence>